<comment type="caution">
    <text evidence="26">The sequence shown here is derived from an EMBL/GenBank/DDBJ whole genome shotgun (WGS) entry which is preliminary data.</text>
</comment>
<evidence type="ECO:0000256" key="4">
    <source>
        <dbReference type="ARBA" id="ARBA00022448"/>
    </source>
</evidence>
<evidence type="ECO:0000256" key="18">
    <source>
        <dbReference type="ARBA" id="ARBA00041703"/>
    </source>
</evidence>
<dbReference type="EMBL" id="JAICCE010000003">
    <property type="protein sequence ID" value="KAG9278971.1"/>
    <property type="molecule type" value="Genomic_DNA"/>
</dbReference>
<feature type="transmembrane region" description="Helical" evidence="22">
    <location>
        <begin position="428"/>
        <end position="445"/>
    </location>
</feature>
<keyword evidence="5" id="KW-1003">Cell membrane</keyword>
<feature type="transmembrane region" description="Helical" evidence="22">
    <location>
        <begin position="584"/>
        <end position="602"/>
    </location>
</feature>
<evidence type="ECO:0000256" key="22">
    <source>
        <dbReference type="SAM" id="Phobius"/>
    </source>
</evidence>
<dbReference type="InterPro" id="IPR049406">
    <property type="entry name" value="ZIP4_12_EF-hand"/>
</dbReference>
<keyword evidence="13 22" id="KW-1133">Transmembrane helix</keyword>
<dbReference type="Pfam" id="PF02535">
    <property type="entry name" value="Zip"/>
    <property type="match status" value="1"/>
</dbReference>
<protein>
    <recommendedName>
        <fullName evidence="17">Zinc transporter ZIP4</fullName>
    </recommendedName>
    <alternativeName>
        <fullName evidence="19">Solute carrier family 39 member 4</fullName>
    </alternativeName>
    <alternativeName>
        <fullName evidence="18">Zrt- and Irt-like protein 4</fullName>
    </alternativeName>
</protein>
<evidence type="ECO:0000256" key="10">
    <source>
        <dbReference type="ARBA" id="ARBA00022833"/>
    </source>
</evidence>
<feature type="domain" description="Zinc transporter ZIP4/12 EF-hand" evidence="25">
    <location>
        <begin position="217"/>
        <end position="327"/>
    </location>
</feature>
<feature type="domain" description="Zinc transporter ZIP4 N-terminal" evidence="24">
    <location>
        <begin position="50"/>
        <end position="208"/>
    </location>
</feature>
<evidence type="ECO:0000256" key="14">
    <source>
        <dbReference type="ARBA" id="ARBA00023065"/>
    </source>
</evidence>
<comment type="subcellular location">
    <subcellularLocation>
        <location evidence="2">Apical cell membrane</location>
        <topology evidence="2">Multi-pass membrane protein</topology>
    </subcellularLocation>
    <subcellularLocation>
        <location evidence="1">Recycling endosome membrane</location>
        <topology evidence="1">Multi-pass membrane protein</topology>
    </subcellularLocation>
</comment>
<keyword evidence="9" id="KW-0967">Endosome</keyword>
<dbReference type="Proteomes" id="UP000752171">
    <property type="component" value="Unassembled WGS sequence"/>
</dbReference>
<dbReference type="InterPro" id="IPR003689">
    <property type="entry name" value="ZIP"/>
</dbReference>
<dbReference type="AlphaFoldDB" id="A0A8T2MDN7"/>
<feature type="chain" id="PRO_5035893247" description="Zinc transporter ZIP4" evidence="23">
    <location>
        <begin position="22"/>
        <end position="673"/>
    </location>
</feature>
<evidence type="ECO:0000256" key="8">
    <source>
        <dbReference type="ARBA" id="ARBA00022729"/>
    </source>
</evidence>
<dbReference type="GO" id="GO:0055038">
    <property type="term" value="C:recycling endosome membrane"/>
    <property type="evidence" value="ECO:0007669"/>
    <property type="project" value="UniProtKB-SubCell"/>
</dbReference>
<dbReference type="PANTHER" id="PTHR12191">
    <property type="entry name" value="SOLUTE CARRIER FAMILY 39"/>
    <property type="match status" value="1"/>
</dbReference>
<dbReference type="GO" id="GO:0016324">
    <property type="term" value="C:apical plasma membrane"/>
    <property type="evidence" value="ECO:0007669"/>
    <property type="project" value="UniProtKB-SubCell"/>
</dbReference>
<organism evidence="26 27">
    <name type="scientific">Astyanax mexicanus</name>
    <name type="common">Blind cave fish</name>
    <name type="synonym">Astyanax fasciatus mexicanus</name>
    <dbReference type="NCBI Taxonomy" id="7994"/>
    <lineage>
        <taxon>Eukaryota</taxon>
        <taxon>Metazoa</taxon>
        <taxon>Chordata</taxon>
        <taxon>Craniata</taxon>
        <taxon>Vertebrata</taxon>
        <taxon>Euteleostomi</taxon>
        <taxon>Actinopterygii</taxon>
        <taxon>Neopterygii</taxon>
        <taxon>Teleostei</taxon>
        <taxon>Ostariophysi</taxon>
        <taxon>Characiformes</taxon>
        <taxon>Characoidei</taxon>
        <taxon>Acestrorhamphidae</taxon>
        <taxon>Acestrorhamphinae</taxon>
        <taxon>Astyanax</taxon>
    </lineage>
</organism>
<evidence type="ECO:0000313" key="26">
    <source>
        <dbReference type="EMBL" id="KAG9278971.1"/>
    </source>
</evidence>
<dbReference type="InterPro" id="IPR050799">
    <property type="entry name" value="ZIP_Transporter"/>
</dbReference>
<feature type="signal peptide" evidence="23">
    <location>
        <begin position="1"/>
        <end position="21"/>
    </location>
</feature>
<evidence type="ECO:0000256" key="12">
    <source>
        <dbReference type="ARBA" id="ARBA00022906"/>
    </source>
</evidence>
<dbReference type="Pfam" id="PF18292">
    <property type="entry name" value="ZIP4_domain"/>
    <property type="match status" value="1"/>
</dbReference>
<dbReference type="GO" id="GO:0005385">
    <property type="term" value="F:zinc ion transmembrane transporter activity"/>
    <property type="evidence" value="ECO:0007669"/>
    <property type="project" value="TreeGrafter"/>
</dbReference>
<evidence type="ECO:0000259" key="25">
    <source>
        <dbReference type="Pfam" id="PF21116"/>
    </source>
</evidence>
<keyword evidence="12" id="KW-0864">Zinc transport</keyword>
<accession>A0A8T2MDN7</accession>
<dbReference type="GO" id="GO:0030003">
    <property type="term" value="P:intracellular monoatomic cation homeostasis"/>
    <property type="evidence" value="ECO:0007669"/>
    <property type="project" value="TreeGrafter"/>
</dbReference>
<feature type="compositionally biased region" description="Basic and acidic residues" evidence="21">
    <location>
        <begin position="254"/>
        <end position="277"/>
    </location>
</feature>
<evidence type="ECO:0000256" key="7">
    <source>
        <dbReference type="ARBA" id="ARBA00022723"/>
    </source>
</evidence>
<dbReference type="GO" id="GO:0046872">
    <property type="term" value="F:metal ion binding"/>
    <property type="evidence" value="ECO:0007669"/>
    <property type="project" value="UniProtKB-KW"/>
</dbReference>
<evidence type="ECO:0000256" key="1">
    <source>
        <dbReference type="ARBA" id="ARBA00004195"/>
    </source>
</evidence>
<keyword evidence="14" id="KW-0406">Ion transport</keyword>
<keyword evidence="4" id="KW-0813">Transport</keyword>
<evidence type="ECO:0000259" key="24">
    <source>
        <dbReference type="Pfam" id="PF18292"/>
    </source>
</evidence>
<feature type="region of interest" description="Disordered" evidence="21">
    <location>
        <begin position="250"/>
        <end position="277"/>
    </location>
</feature>
<feature type="transmembrane region" description="Helical" evidence="22">
    <location>
        <begin position="384"/>
        <end position="408"/>
    </location>
</feature>
<evidence type="ECO:0000256" key="13">
    <source>
        <dbReference type="ARBA" id="ARBA00022989"/>
    </source>
</evidence>
<dbReference type="PANTHER" id="PTHR12191:SF21">
    <property type="entry name" value="ZINC TRANSPORTER ZIP4"/>
    <property type="match status" value="1"/>
</dbReference>
<evidence type="ECO:0000256" key="23">
    <source>
        <dbReference type="SAM" id="SignalP"/>
    </source>
</evidence>
<evidence type="ECO:0000256" key="2">
    <source>
        <dbReference type="ARBA" id="ARBA00004424"/>
    </source>
</evidence>
<sequence length="673" mass="74676">MESWRPVLLLFLICHARGTGARDARQHVYGKVVHLLSPGEDELSDSAVRSFFSLLEKRVQWAGVSCGKSLLEDNLNQLVSNYSSSSGLQEDGFFRLAAGCCLFLSSASNTCTAIREGRWAQETDQFIQSMLTHDDHSDHYEEGLEKLLHDMEEYYVPELHDEHCLSVTDILQESNVTNEHDHQHADPHTDLDAVLGTVIYHVLLGDCMSAHSLPEMQFFMNYIFNHFGPDNITVGDLQSLMNALNLGRTGGNSDNDHGHDHAHEVHDDGEGPRHAHEEPHVLSSSWNATCFSAQELLMIYRLNSSGLNRDQFTQLSPALIQQLLSKACTETSPITDPTGDKLSTTERYLYATLANTVICLMAMFGIVMLLCTSCSGFFQLSIQFCISLAVGSLTGDALLHLLPTFLGLHVHGEGQSDGHGHSEENSTYIFKLLVVVGGIYYFYLMETIFSIITRKNSDHHHHHHHHGEEGDPHHCDHGKVLQMYQREKKNKLSTSQAELVDGENNIKSIPEPAPRTREQKLLPYMITISDGIHNFADGLAIGAAFSLSWRSGLATSLAVLCHELPHELGDFAVLLHCGVSVKKALLLNVGSALTSFIGLYIALSVSTDSTAKEWIAAVTTGLFLYVGLADMLPSMIHAEHKRPWLMFALQNLGLWTGWGILLLLSFFEDKIGV</sequence>
<dbReference type="InterPro" id="IPR041137">
    <property type="entry name" value="ZIP4_N"/>
</dbReference>
<evidence type="ECO:0000256" key="11">
    <source>
        <dbReference type="ARBA" id="ARBA00022843"/>
    </source>
</evidence>
<gene>
    <name evidence="26" type="primary">SLC39A4</name>
    <name evidence="26" type="ORF">AMEX_G4431</name>
</gene>
<keyword evidence="8 23" id="KW-0732">Signal</keyword>
<evidence type="ECO:0000256" key="5">
    <source>
        <dbReference type="ARBA" id="ARBA00022475"/>
    </source>
</evidence>
<comment type="function">
    <text evidence="20">Selective transporter that mediates the uptake of Zn(2+). Plays an essential role for dietary zinc uptake from small intestine. The Zn(2+) uniporter activity is regulated by zinc availability. Also exhibits polyspecific binding and transport of Cu(2+), Cd(2+) and possibly Ni(2+) but at higher concentrations.</text>
</comment>
<feature type="transmembrane region" description="Helical" evidence="22">
    <location>
        <begin position="614"/>
        <end position="632"/>
    </location>
</feature>
<evidence type="ECO:0000256" key="15">
    <source>
        <dbReference type="ARBA" id="ARBA00023136"/>
    </source>
</evidence>
<proteinExistence type="inferred from homology"/>
<evidence type="ECO:0000313" key="27">
    <source>
        <dbReference type="Proteomes" id="UP000752171"/>
    </source>
</evidence>
<dbReference type="GO" id="GO:0071578">
    <property type="term" value="P:zinc ion import across plasma membrane"/>
    <property type="evidence" value="ECO:0007669"/>
    <property type="project" value="TreeGrafter"/>
</dbReference>
<keyword evidence="10" id="KW-0862">Zinc</keyword>
<reference evidence="26 27" key="1">
    <citation type="submission" date="2021-07" db="EMBL/GenBank/DDBJ databases">
        <authorList>
            <person name="Imarazene B."/>
            <person name="Zahm M."/>
            <person name="Klopp C."/>
            <person name="Cabau C."/>
            <person name="Beille S."/>
            <person name="Jouanno E."/>
            <person name="Castinel A."/>
            <person name="Lluch J."/>
            <person name="Gil L."/>
            <person name="Kuchtly C."/>
            <person name="Lopez Roques C."/>
            <person name="Donnadieu C."/>
            <person name="Parrinello H."/>
            <person name="Journot L."/>
            <person name="Du K."/>
            <person name="Schartl M."/>
            <person name="Retaux S."/>
            <person name="Guiguen Y."/>
        </authorList>
    </citation>
    <scope>NUCLEOTIDE SEQUENCE [LARGE SCALE GENOMIC DNA]</scope>
    <source>
        <strain evidence="26">Pach_M1</strain>
        <tissue evidence="26">Testis</tissue>
    </source>
</reference>
<keyword evidence="6 22" id="KW-0812">Transmembrane</keyword>
<evidence type="ECO:0000256" key="20">
    <source>
        <dbReference type="ARBA" id="ARBA00055808"/>
    </source>
</evidence>
<keyword evidence="7" id="KW-0479">Metal-binding</keyword>
<comment type="similarity">
    <text evidence="3">Belongs to the ZIP transporter (TC 2.A.5) family.</text>
</comment>
<evidence type="ECO:0000256" key="3">
    <source>
        <dbReference type="ARBA" id="ARBA00006939"/>
    </source>
</evidence>
<comment type="catalytic activity">
    <reaction evidence="16">
        <text>Zn(2+)(in) = Zn(2+)(out)</text>
        <dbReference type="Rhea" id="RHEA:29351"/>
        <dbReference type="ChEBI" id="CHEBI:29105"/>
    </reaction>
</comment>
<evidence type="ECO:0000256" key="19">
    <source>
        <dbReference type="ARBA" id="ARBA00042777"/>
    </source>
</evidence>
<feature type="transmembrane region" description="Helical" evidence="22">
    <location>
        <begin position="348"/>
        <end position="372"/>
    </location>
</feature>
<dbReference type="Pfam" id="PF21116">
    <property type="entry name" value="EF-hand_Zip"/>
    <property type="match status" value="1"/>
</dbReference>
<dbReference type="OrthoDB" id="200954at2759"/>
<evidence type="ECO:0000256" key="16">
    <source>
        <dbReference type="ARBA" id="ARBA00034634"/>
    </source>
</evidence>
<evidence type="ECO:0000256" key="17">
    <source>
        <dbReference type="ARBA" id="ARBA00039394"/>
    </source>
</evidence>
<evidence type="ECO:0000256" key="6">
    <source>
        <dbReference type="ARBA" id="ARBA00022692"/>
    </source>
</evidence>
<feature type="transmembrane region" description="Helical" evidence="22">
    <location>
        <begin position="644"/>
        <end position="667"/>
    </location>
</feature>
<dbReference type="GO" id="GO:0140410">
    <property type="term" value="F:monoatomic cation:bicarbonate symporter activity"/>
    <property type="evidence" value="ECO:0007669"/>
    <property type="project" value="TreeGrafter"/>
</dbReference>
<evidence type="ECO:0000256" key="9">
    <source>
        <dbReference type="ARBA" id="ARBA00022753"/>
    </source>
</evidence>
<keyword evidence="15 22" id="KW-0472">Membrane</keyword>
<keyword evidence="11" id="KW-0832">Ubl conjugation</keyword>
<name>A0A8T2MDN7_ASTMX</name>
<evidence type="ECO:0000256" key="21">
    <source>
        <dbReference type="SAM" id="MobiDB-lite"/>
    </source>
</evidence>